<evidence type="ECO:0000256" key="1">
    <source>
        <dbReference type="SAM" id="MobiDB-lite"/>
    </source>
</evidence>
<evidence type="ECO:0000313" key="5">
    <source>
        <dbReference type="EMBL" id="CAG9094815.1"/>
    </source>
</evidence>
<dbReference type="Proteomes" id="UP000095284">
    <property type="component" value="Unplaced"/>
</dbReference>
<evidence type="ECO:0000313" key="7">
    <source>
        <dbReference type="Proteomes" id="UP000659654"/>
    </source>
</evidence>
<name>A0A1I7RVX1_BURXY</name>
<dbReference type="Proteomes" id="UP000659654">
    <property type="component" value="Unassembled WGS sequence"/>
</dbReference>
<sequence>MMGPLLGVFVLFVAVECYPLEVFGRAKRSEIIPGNRIVRYEIQPMPHVPSSDKSQCLDRTGKHRKDGEEYECTLGIFKLKCNKGQEEVTACLGSDRTDKKWIKVGETLNVNGFWHKCERFDNSSVVYHQELSCRDENRKEVHVGDEVIVASLRLKCVEGGYLPIGCYIPHKDGGIKLKEGEEKTIDGFPFTCKTASLHRKKRDEVSALGAGVAAHGATSWSQVPFPSAEELGKSGSEIKADPETSPGATQTEQVVNAKPVTLVAAKDKPKTSR</sequence>
<keyword evidence="7" id="KW-1185">Reference proteome</keyword>
<dbReference type="EMBL" id="CAJFCV020000002">
    <property type="protein sequence ID" value="CAG9094815.1"/>
    <property type="molecule type" value="Genomic_DNA"/>
</dbReference>
<feature type="signal peptide" evidence="2">
    <location>
        <begin position="1"/>
        <end position="17"/>
    </location>
</feature>
<dbReference type="InterPro" id="IPR055119">
    <property type="entry name" value="Mig18_Fn1"/>
</dbReference>
<feature type="compositionally biased region" description="Basic and acidic residues" evidence="1">
    <location>
        <begin position="230"/>
        <end position="242"/>
    </location>
</feature>
<evidence type="ECO:0000313" key="8">
    <source>
        <dbReference type="WBParaSite" id="BXY_0488400.1"/>
    </source>
</evidence>
<dbReference type="Proteomes" id="UP000582659">
    <property type="component" value="Unassembled WGS sequence"/>
</dbReference>
<dbReference type="EMBL" id="CAJFDI010000002">
    <property type="protein sequence ID" value="CAD5214391.1"/>
    <property type="molecule type" value="Genomic_DNA"/>
</dbReference>
<protein>
    <submittedName>
        <fullName evidence="4">(pine wood nematode) hypothetical protein</fullName>
    </submittedName>
</protein>
<proteinExistence type="predicted"/>
<feature type="chain" id="PRO_5035399585" evidence="2">
    <location>
        <begin position="18"/>
        <end position="273"/>
    </location>
</feature>
<evidence type="ECO:0000256" key="2">
    <source>
        <dbReference type="SAM" id="SignalP"/>
    </source>
</evidence>
<keyword evidence="2" id="KW-0732">Signal</keyword>
<dbReference type="AlphaFoldDB" id="A0A1I7RVX1"/>
<dbReference type="eggNOG" id="ENOG502SZ5K">
    <property type="taxonomic scope" value="Eukaryota"/>
</dbReference>
<dbReference type="Pfam" id="PF23003">
    <property type="entry name" value="Fn1_2"/>
    <property type="match status" value="1"/>
</dbReference>
<evidence type="ECO:0000313" key="4">
    <source>
        <dbReference type="EMBL" id="CAD5214391.1"/>
    </source>
</evidence>
<evidence type="ECO:0000259" key="3">
    <source>
        <dbReference type="Pfam" id="PF23003"/>
    </source>
</evidence>
<reference evidence="5" key="2">
    <citation type="submission" date="2020-08" db="EMBL/GenBank/DDBJ databases">
        <authorList>
            <person name="Kikuchi T."/>
        </authorList>
    </citation>
    <scope>NUCLEOTIDE SEQUENCE</scope>
    <source>
        <strain evidence="4">Ka4C1</strain>
    </source>
</reference>
<organism evidence="6 8">
    <name type="scientific">Bursaphelenchus xylophilus</name>
    <name type="common">Pinewood nematode worm</name>
    <name type="synonym">Aphelenchoides xylophilus</name>
    <dbReference type="NCBI Taxonomy" id="6326"/>
    <lineage>
        <taxon>Eukaryota</taxon>
        <taxon>Metazoa</taxon>
        <taxon>Ecdysozoa</taxon>
        <taxon>Nematoda</taxon>
        <taxon>Chromadorea</taxon>
        <taxon>Rhabditida</taxon>
        <taxon>Tylenchina</taxon>
        <taxon>Tylenchomorpha</taxon>
        <taxon>Aphelenchoidea</taxon>
        <taxon>Aphelenchoididae</taxon>
        <taxon>Bursaphelenchus</taxon>
    </lineage>
</organism>
<evidence type="ECO:0000313" key="6">
    <source>
        <dbReference type="Proteomes" id="UP000095284"/>
    </source>
</evidence>
<dbReference type="WBParaSite" id="BXY_0488400.1">
    <property type="protein sequence ID" value="BXY_0488400.1"/>
    <property type="gene ID" value="BXY_0488400"/>
</dbReference>
<feature type="domain" description="Abnormal cell migration protein 18-like fibronectin type I" evidence="3">
    <location>
        <begin position="98"/>
        <end position="157"/>
    </location>
</feature>
<dbReference type="OrthoDB" id="5856676at2759"/>
<gene>
    <name evidence="4" type="ORF">BXYJ_LOCUS3506</name>
</gene>
<accession>A0A1I7RVX1</accession>
<feature type="region of interest" description="Disordered" evidence="1">
    <location>
        <begin position="223"/>
        <end position="273"/>
    </location>
</feature>
<reference evidence="8" key="1">
    <citation type="submission" date="2016-11" db="UniProtKB">
        <authorList>
            <consortium name="WormBaseParasite"/>
        </authorList>
    </citation>
    <scope>IDENTIFICATION</scope>
</reference>